<evidence type="ECO:0000256" key="5">
    <source>
        <dbReference type="ARBA" id="ARBA00023239"/>
    </source>
</evidence>
<evidence type="ECO:0000313" key="9">
    <source>
        <dbReference type="Proteomes" id="UP000315283"/>
    </source>
</evidence>
<proteinExistence type="inferred from homology"/>
<dbReference type="Proteomes" id="UP000315283">
    <property type="component" value="Unassembled WGS sequence"/>
</dbReference>
<evidence type="ECO:0000256" key="3">
    <source>
        <dbReference type="ARBA" id="ARBA00022989"/>
    </source>
</evidence>
<evidence type="ECO:0000256" key="1">
    <source>
        <dbReference type="ARBA" id="ARBA00022475"/>
    </source>
</evidence>
<keyword evidence="5 7" id="KW-0456">Lyase</keyword>
<keyword evidence="7" id="KW-0997">Cell inner membrane</keyword>
<dbReference type="GO" id="GO:0009252">
    <property type="term" value="P:peptidoglycan biosynthetic process"/>
    <property type="evidence" value="ECO:0007669"/>
    <property type="project" value="UniProtKB-UniRule"/>
</dbReference>
<dbReference type="PANTHER" id="PTHR30518:SF2">
    <property type="entry name" value="ENDOLYTIC MUREIN TRANSGLYCOSYLASE"/>
    <property type="match status" value="1"/>
</dbReference>
<dbReference type="PANTHER" id="PTHR30518">
    <property type="entry name" value="ENDOLYTIC MUREIN TRANSGLYCOSYLASE"/>
    <property type="match status" value="1"/>
</dbReference>
<gene>
    <name evidence="7 8" type="primary">mltG</name>
    <name evidence="8" type="ORF">EVA97_01775</name>
</gene>
<protein>
    <recommendedName>
        <fullName evidence="7">Endolytic murein transglycosylase</fullName>
        <ecNumber evidence="7">4.2.2.29</ecNumber>
    </recommendedName>
    <alternativeName>
        <fullName evidence="7">Peptidoglycan lytic transglycosylase</fullName>
    </alternativeName>
    <alternativeName>
        <fullName evidence="7">Peptidoglycan polymerization terminase</fullName>
    </alternativeName>
</protein>
<organism evidence="8 9">
    <name type="scientific">SAR86 cluster bacterium</name>
    <dbReference type="NCBI Taxonomy" id="2030880"/>
    <lineage>
        <taxon>Bacteria</taxon>
        <taxon>Pseudomonadati</taxon>
        <taxon>Pseudomonadota</taxon>
        <taxon>Gammaproteobacteria</taxon>
        <taxon>SAR86 cluster</taxon>
    </lineage>
</organism>
<dbReference type="EC" id="4.2.2.29" evidence="7"/>
<keyword evidence="1 7" id="KW-1003">Cell membrane</keyword>
<evidence type="ECO:0000256" key="6">
    <source>
        <dbReference type="ARBA" id="ARBA00023316"/>
    </source>
</evidence>
<evidence type="ECO:0000256" key="2">
    <source>
        <dbReference type="ARBA" id="ARBA00022692"/>
    </source>
</evidence>
<dbReference type="Pfam" id="PF02618">
    <property type="entry name" value="YceG"/>
    <property type="match status" value="1"/>
</dbReference>
<keyword evidence="3 7" id="KW-1133">Transmembrane helix</keyword>
<dbReference type="GO" id="GO:0008932">
    <property type="term" value="F:lytic endotransglycosylase activity"/>
    <property type="evidence" value="ECO:0007669"/>
    <property type="project" value="UniProtKB-UniRule"/>
</dbReference>
<dbReference type="HAMAP" id="MF_02065">
    <property type="entry name" value="MltG"/>
    <property type="match status" value="1"/>
</dbReference>
<accession>A0A520N5L4</accession>
<name>A0A520N5L4_9GAMM</name>
<feature type="site" description="Important for catalytic activity" evidence="7">
    <location>
        <position position="198"/>
    </location>
</feature>
<sequence length="315" mass="35894">MYFIKLILFLALLSISIIAPYFAYISYIPSYDEKYIEITPGESIHQVVSKFSSHSKINKIFIKVLLLSEDISSFKVGEYGIKNKTIKEIISIMSKGDTVTYKFKIQEGSTIYDIEKQINSSNLINDCSYLKCLESAFPYTEGILYPDTYFYKKNMKASEILNKSYQRMNEFIKSLPRNNNSSLSKNELLILASIIEKEAGNDDEKNEIAGVFLNRISINMKLQADPTIIYGLLPNFDGDIKKSDILSTQNKYNTYMIKGLPPSPIAISSRSSILAAFTATPSDYLFFVADSKNSHYFSKTYEEHLNKIKELGLDR</sequence>
<keyword evidence="4 7" id="KW-0472">Membrane</keyword>
<evidence type="ECO:0000256" key="4">
    <source>
        <dbReference type="ARBA" id="ARBA00023136"/>
    </source>
</evidence>
<keyword evidence="2 7" id="KW-0812">Transmembrane</keyword>
<dbReference type="GO" id="GO:0005886">
    <property type="term" value="C:plasma membrane"/>
    <property type="evidence" value="ECO:0007669"/>
    <property type="project" value="UniProtKB-UniRule"/>
</dbReference>
<evidence type="ECO:0000313" key="8">
    <source>
        <dbReference type="EMBL" id="RZO28768.1"/>
    </source>
</evidence>
<comment type="caution">
    <text evidence="8">The sequence shown here is derived from an EMBL/GenBank/DDBJ whole genome shotgun (WGS) entry which is preliminary data.</text>
</comment>
<comment type="function">
    <text evidence="7">Functions as a peptidoglycan terminase that cleaves nascent peptidoglycan strands endolytically to terminate their elongation.</text>
</comment>
<dbReference type="EMBL" id="SHBJ01000008">
    <property type="protein sequence ID" value="RZO28768.1"/>
    <property type="molecule type" value="Genomic_DNA"/>
</dbReference>
<reference evidence="8 9" key="1">
    <citation type="submission" date="2019-02" db="EMBL/GenBank/DDBJ databases">
        <title>Prokaryotic population dynamics and viral predation in marine succession experiment using metagenomics: the confinement effect.</title>
        <authorList>
            <person name="Haro-Moreno J.M."/>
            <person name="Rodriguez-Valera F."/>
            <person name="Lopez-Perez M."/>
        </authorList>
    </citation>
    <scope>NUCLEOTIDE SEQUENCE [LARGE SCALE GENOMIC DNA]</scope>
    <source>
        <strain evidence="8">MED-G164</strain>
    </source>
</reference>
<dbReference type="NCBIfam" id="TIGR00247">
    <property type="entry name" value="endolytic transglycosylase MltG"/>
    <property type="match status" value="1"/>
</dbReference>
<dbReference type="Gene3D" id="3.30.160.60">
    <property type="entry name" value="Classic Zinc Finger"/>
    <property type="match status" value="1"/>
</dbReference>
<dbReference type="CDD" id="cd08010">
    <property type="entry name" value="MltG_like"/>
    <property type="match status" value="1"/>
</dbReference>
<comment type="similarity">
    <text evidence="7">Belongs to the transglycosylase MltG family.</text>
</comment>
<evidence type="ECO:0000256" key="7">
    <source>
        <dbReference type="HAMAP-Rule" id="MF_02065"/>
    </source>
</evidence>
<dbReference type="GO" id="GO:0071555">
    <property type="term" value="P:cell wall organization"/>
    <property type="evidence" value="ECO:0007669"/>
    <property type="project" value="UniProtKB-KW"/>
</dbReference>
<comment type="catalytic activity">
    <reaction evidence="7">
        <text>a peptidoglycan chain = a peptidoglycan chain with N-acetyl-1,6-anhydromuramyl-[peptide] at the reducing end + a peptidoglycan chain with N-acetylglucosamine at the non-reducing end.</text>
        <dbReference type="EC" id="4.2.2.29"/>
    </reaction>
</comment>
<dbReference type="InterPro" id="IPR003770">
    <property type="entry name" value="MLTG-like"/>
</dbReference>
<dbReference type="AlphaFoldDB" id="A0A520N5L4"/>
<keyword evidence="6 7" id="KW-0961">Cell wall biogenesis/degradation</keyword>